<dbReference type="Proteomes" id="UP001253545">
    <property type="component" value="Unassembled WGS sequence"/>
</dbReference>
<organism evidence="1 2">
    <name type="scientific">Glaciecola petra</name>
    <dbReference type="NCBI Taxonomy" id="3075602"/>
    <lineage>
        <taxon>Bacteria</taxon>
        <taxon>Pseudomonadati</taxon>
        <taxon>Pseudomonadota</taxon>
        <taxon>Gammaproteobacteria</taxon>
        <taxon>Alteromonadales</taxon>
        <taxon>Alteromonadaceae</taxon>
        <taxon>Glaciecola</taxon>
    </lineage>
</organism>
<sequence length="215" mass="24450">MPQTLFFILVVFTVSSYAETLIFDKPSSHPYHQSIQRKMENAYSQLGHKIEYRNIPLKRSYAEAEAEKVDGLMARVKPKKGSLQNLIMLPVPIRKFEVVLLINTDTCPTCNADNIEYVASVSGFAALEKIIDNNSLSFDVIFVPERDILFRMIANNRVQGIIVSDVLIDAELRAKHPNWKTVVLGHENLYHFLNKKHSPIADALTPILQQMLVDE</sequence>
<dbReference type="RefSeq" id="WP_311368431.1">
    <property type="nucleotide sequence ID" value="NZ_JAVRHX010000002.1"/>
</dbReference>
<comment type="caution">
    <text evidence="1">The sequence shown here is derived from an EMBL/GenBank/DDBJ whole genome shotgun (WGS) entry which is preliminary data.</text>
</comment>
<name>A0ABU2ZRN7_9ALTE</name>
<dbReference type="SUPFAM" id="SSF53850">
    <property type="entry name" value="Periplasmic binding protein-like II"/>
    <property type="match status" value="1"/>
</dbReference>
<evidence type="ECO:0008006" key="3">
    <source>
        <dbReference type="Google" id="ProtNLM"/>
    </source>
</evidence>
<reference evidence="1 2" key="1">
    <citation type="submission" date="2023-09" db="EMBL/GenBank/DDBJ databases">
        <authorList>
            <person name="Rey-Velasco X."/>
        </authorList>
    </citation>
    <scope>NUCLEOTIDE SEQUENCE [LARGE SCALE GENOMIC DNA]</scope>
    <source>
        <strain evidence="1 2">P117</strain>
    </source>
</reference>
<keyword evidence="2" id="KW-1185">Reference proteome</keyword>
<evidence type="ECO:0000313" key="1">
    <source>
        <dbReference type="EMBL" id="MDT0594911.1"/>
    </source>
</evidence>
<evidence type="ECO:0000313" key="2">
    <source>
        <dbReference type="Proteomes" id="UP001253545"/>
    </source>
</evidence>
<proteinExistence type="predicted"/>
<protein>
    <recommendedName>
        <fullName evidence="3">ABC transporter substrate-binding protein</fullName>
    </recommendedName>
</protein>
<gene>
    <name evidence="1" type="ORF">RM552_08675</name>
</gene>
<accession>A0ABU2ZRN7</accession>
<dbReference type="EMBL" id="JAVRHX010000002">
    <property type="protein sequence ID" value="MDT0594911.1"/>
    <property type="molecule type" value="Genomic_DNA"/>
</dbReference>